<name>A0A5N5DR64_9PEZI</name>
<evidence type="ECO:0000256" key="10">
    <source>
        <dbReference type="SAM" id="Phobius"/>
    </source>
</evidence>
<dbReference type="PRINTS" id="PR00783">
    <property type="entry name" value="MINTRINSICP"/>
</dbReference>
<dbReference type="InterPro" id="IPR034294">
    <property type="entry name" value="Aquaporin_transptr"/>
</dbReference>
<evidence type="ECO:0000256" key="3">
    <source>
        <dbReference type="ARBA" id="ARBA00022692"/>
    </source>
</evidence>
<keyword evidence="4" id="KW-0677">Repeat</keyword>
<evidence type="ECO:0000313" key="12">
    <source>
        <dbReference type="Proteomes" id="UP000325902"/>
    </source>
</evidence>
<feature type="transmembrane region" description="Helical" evidence="10">
    <location>
        <begin position="305"/>
        <end position="325"/>
    </location>
</feature>
<comment type="catalytic activity">
    <reaction evidence="8">
        <text>H2O(in) = H2O(out)</text>
        <dbReference type="Rhea" id="RHEA:29667"/>
        <dbReference type="ChEBI" id="CHEBI:15377"/>
    </reaction>
</comment>
<feature type="compositionally biased region" description="Basic and acidic residues" evidence="9">
    <location>
        <begin position="53"/>
        <end position="66"/>
    </location>
</feature>
<dbReference type="GO" id="GO:0005886">
    <property type="term" value="C:plasma membrane"/>
    <property type="evidence" value="ECO:0007669"/>
    <property type="project" value="TreeGrafter"/>
</dbReference>
<dbReference type="Proteomes" id="UP000325902">
    <property type="component" value="Unassembled WGS sequence"/>
</dbReference>
<evidence type="ECO:0000313" key="11">
    <source>
        <dbReference type="EMBL" id="KAB2580253.1"/>
    </source>
</evidence>
<feature type="region of interest" description="Disordered" evidence="9">
    <location>
        <begin position="570"/>
        <end position="628"/>
    </location>
</feature>
<feature type="transmembrane region" description="Helical" evidence="10">
    <location>
        <begin position="418"/>
        <end position="439"/>
    </location>
</feature>
<feature type="compositionally biased region" description="Polar residues" evidence="9">
    <location>
        <begin position="111"/>
        <end position="138"/>
    </location>
</feature>
<accession>A0A5N5DR64</accession>
<comment type="subcellular location">
    <subcellularLocation>
        <location evidence="1">Membrane</location>
        <topology evidence="1">Multi-pass membrane protein</topology>
    </subcellularLocation>
</comment>
<sequence>MNPHSGIPAASSPGGHAIERPSLGTPSPSIQTPPPKATTPGSQSRASFQTSYEQERDPSADRRSQDRSSLLGNKRRSNVSGMGPGSMKDYPFPEYGTEAEREPVPNPSMMERSNTQTNFDGNTIGRTRSNSAYTSTLAAETHRDTWRSRRSVSPEPNLSAFVGANGRPLSIYDMKEQAKKAKAESIVNGVRPSAPPESWRSTYNTAYNYGDMADYAAARYLNAAASGDSTRARDRDSELLALRLPWTMWMNSDFKNHFVAAVGEWAGTTMFLFFAFAGTQVANAKSATPSQATTTNATTGFDPAVMLYISLAFGFSLMVNVWIFFRISGGLFNPAVTLALFATGAIGAWRSVCLFVAQIAGSITASALVLAIFPTPLNVRTTLSDGTSIAQGLFIEAFMTAELVFTILMLAKEKHKATFIAPVGIGLALFIAELCGVYYTGGSLNPARSIGPCIVTNTWDGSHWIYWLGPAIGCLFAIGFYKFIKILEYEMANPGQDGDDLNDPTKNPYHEVREKQREMTAKILSGLNISNTTPRQQQQQQMMVGGDGDRTPQLGDNGFYLPADARPSMAGGRANVGDLESGFGPGPGPRGDLSTIPSNEMSPSRADFVASPQRASPRHSLQDIREAA</sequence>
<feature type="transmembrane region" description="Helical" evidence="10">
    <location>
        <begin position="354"/>
        <end position="373"/>
    </location>
</feature>
<feature type="compositionally biased region" description="Polar residues" evidence="9">
    <location>
        <begin position="39"/>
        <end position="52"/>
    </location>
</feature>
<proteinExistence type="inferred from homology"/>
<feature type="transmembrane region" description="Helical" evidence="10">
    <location>
        <begin position="331"/>
        <end position="349"/>
    </location>
</feature>
<keyword evidence="6 10" id="KW-0472">Membrane</keyword>
<dbReference type="PANTHER" id="PTHR19139:SF283">
    <property type="entry name" value="AQUAPORIN"/>
    <property type="match status" value="1"/>
</dbReference>
<reference evidence="11 12" key="1">
    <citation type="journal article" date="2019" name="Sci. Rep.">
        <title>A multi-omics analysis of the grapevine pathogen Lasiodiplodia theobromae reveals that temperature affects the expression of virulence- and pathogenicity-related genes.</title>
        <authorList>
            <person name="Felix C."/>
            <person name="Meneses R."/>
            <person name="Goncalves M.F.M."/>
            <person name="Tilleman L."/>
            <person name="Duarte A.S."/>
            <person name="Jorrin-Novo J.V."/>
            <person name="Van de Peer Y."/>
            <person name="Deforce D."/>
            <person name="Van Nieuwerburgh F."/>
            <person name="Esteves A.C."/>
            <person name="Alves A."/>
        </authorList>
    </citation>
    <scope>NUCLEOTIDE SEQUENCE [LARGE SCALE GENOMIC DNA]</scope>
    <source>
        <strain evidence="11 12">LA-SOL3</strain>
    </source>
</reference>
<feature type="transmembrane region" description="Helical" evidence="10">
    <location>
        <begin position="393"/>
        <end position="411"/>
    </location>
</feature>
<evidence type="ECO:0000256" key="2">
    <source>
        <dbReference type="ARBA" id="ARBA00006175"/>
    </source>
</evidence>
<comment type="caution">
    <text evidence="11">The sequence shown here is derived from an EMBL/GenBank/DDBJ whole genome shotgun (WGS) entry which is preliminary data.</text>
</comment>
<dbReference type="FunFam" id="1.20.1080.10:FF:000024">
    <property type="entry name" value="MIP aquaporin (Eurofung)"/>
    <property type="match status" value="1"/>
</dbReference>
<dbReference type="OrthoDB" id="3222at2759"/>
<keyword evidence="5 10" id="KW-1133">Transmembrane helix</keyword>
<comment type="similarity">
    <text evidence="2">Belongs to the MIP/aquaporin (TC 1.A.8) family.</text>
</comment>
<dbReference type="Pfam" id="PF00230">
    <property type="entry name" value="MIP"/>
    <property type="match status" value="1"/>
</dbReference>
<dbReference type="PANTHER" id="PTHR19139">
    <property type="entry name" value="AQUAPORIN TRANSPORTER"/>
    <property type="match status" value="1"/>
</dbReference>
<feature type="transmembrane region" description="Helical" evidence="10">
    <location>
        <begin position="464"/>
        <end position="484"/>
    </location>
</feature>
<feature type="transmembrane region" description="Helical" evidence="10">
    <location>
        <begin position="265"/>
        <end position="284"/>
    </location>
</feature>
<gene>
    <name evidence="11" type="primary">AQY1_0</name>
    <name evidence="11" type="ORF">DBV05_g1302</name>
</gene>
<keyword evidence="12" id="KW-1185">Reference proteome</keyword>
<organism evidence="11 12">
    <name type="scientific">Lasiodiplodia theobromae</name>
    <dbReference type="NCBI Taxonomy" id="45133"/>
    <lineage>
        <taxon>Eukaryota</taxon>
        <taxon>Fungi</taxon>
        <taxon>Dikarya</taxon>
        <taxon>Ascomycota</taxon>
        <taxon>Pezizomycotina</taxon>
        <taxon>Dothideomycetes</taxon>
        <taxon>Dothideomycetes incertae sedis</taxon>
        <taxon>Botryosphaeriales</taxon>
        <taxon>Botryosphaeriaceae</taxon>
        <taxon>Lasiodiplodia</taxon>
    </lineage>
</organism>
<dbReference type="Gene3D" id="1.20.1080.10">
    <property type="entry name" value="Glycerol uptake facilitator protein"/>
    <property type="match status" value="1"/>
</dbReference>
<dbReference type="AlphaFoldDB" id="A0A5N5DR64"/>
<evidence type="ECO:0000256" key="9">
    <source>
        <dbReference type="SAM" id="MobiDB-lite"/>
    </source>
</evidence>
<evidence type="ECO:0000256" key="7">
    <source>
        <dbReference type="ARBA" id="ARBA00023180"/>
    </source>
</evidence>
<dbReference type="GO" id="GO:0015250">
    <property type="term" value="F:water channel activity"/>
    <property type="evidence" value="ECO:0007669"/>
    <property type="project" value="TreeGrafter"/>
</dbReference>
<evidence type="ECO:0000256" key="1">
    <source>
        <dbReference type="ARBA" id="ARBA00004141"/>
    </source>
</evidence>
<dbReference type="SUPFAM" id="SSF81338">
    <property type="entry name" value="Aquaporin-like"/>
    <property type="match status" value="1"/>
</dbReference>
<evidence type="ECO:0000256" key="6">
    <source>
        <dbReference type="ARBA" id="ARBA00023136"/>
    </source>
</evidence>
<keyword evidence="3 10" id="KW-0812">Transmembrane</keyword>
<evidence type="ECO:0000256" key="5">
    <source>
        <dbReference type="ARBA" id="ARBA00022989"/>
    </source>
</evidence>
<evidence type="ECO:0000256" key="8">
    <source>
        <dbReference type="ARBA" id="ARBA00034651"/>
    </source>
</evidence>
<keyword evidence="7" id="KW-0325">Glycoprotein</keyword>
<feature type="region of interest" description="Disordered" evidence="9">
    <location>
        <begin position="1"/>
        <end position="159"/>
    </location>
</feature>
<evidence type="ECO:0000256" key="4">
    <source>
        <dbReference type="ARBA" id="ARBA00022737"/>
    </source>
</evidence>
<protein>
    <submittedName>
        <fullName evidence="11">Aquaporin-1</fullName>
    </submittedName>
</protein>
<dbReference type="InterPro" id="IPR000425">
    <property type="entry name" value="MIP"/>
</dbReference>
<dbReference type="EMBL" id="VCHE01000004">
    <property type="protein sequence ID" value="KAB2580253.1"/>
    <property type="molecule type" value="Genomic_DNA"/>
</dbReference>
<dbReference type="InterPro" id="IPR023271">
    <property type="entry name" value="Aquaporin-like"/>
</dbReference>